<comment type="caution">
    <text evidence="5">The sequence shown here is derived from an EMBL/GenBank/DDBJ whole genome shotgun (WGS) entry which is preliminary data.</text>
</comment>
<dbReference type="PROSITE" id="PS50111">
    <property type="entry name" value="CHEMOTAXIS_TRANSDUC_2"/>
    <property type="match status" value="1"/>
</dbReference>
<dbReference type="PANTHER" id="PTHR43531:SF11">
    <property type="entry name" value="METHYL-ACCEPTING CHEMOTAXIS PROTEIN 3"/>
    <property type="match status" value="1"/>
</dbReference>
<evidence type="ECO:0000313" key="5">
    <source>
        <dbReference type="EMBL" id="MEC3860215.1"/>
    </source>
</evidence>
<evidence type="ECO:0000313" key="6">
    <source>
        <dbReference type="Proteomes" id="UP001348149"/>
    </source>
</evidence>
<dbReference type="Gene3D" id="1.10.287.950">
    <property type="entry name" value="Methyl-accepting chemotaxis protein"/>
    <property type="match status" value="1"/>
</dbReference>
<feature type="domain" description="Methyl-accepting transducer" evidence="4">
    <location>
        <begin position="22"/>
        <end position="258"/>
    </location>
</feature>
<dbReference type="Proteomes" id="UP001348149">
    <property type="component" value="Unassembled WGS sequence"/>
</dbReference>
<keyword evidence="6" id="KW-1185">Reference proteome</keyword>
<keyword evidence="1" id="KW-0145">Chemotaxis</keyword>
<keyword evidence="3" id="KW-0807">Transducer</keyword>
<sequence>MQIDPKLSLPAAEAALSHLSLASGILGREIVDVAGFLDELSTQAEEQLIALEALRFGSDSIVEANSEVTANIEEVSRTAEETMNNVKVSVTFIAETSEHSVELAGWVRSIHEKSSAIEDILTEVRKSNDQISSIAAQVNVLAMNAKIEAARAGAAGKGFAIVAEAINDLSQKTTAAAEDISESIQNMANWMSQLQQGAEVSAQRAATLLERSQDSDKALASIENQVAETQLATRSIFEQVQRADQSLERFVPSITQIDSSIRRITDGVHKTTERVENLIDQSEIAVQASVALGGGTEDDRHMITLAQDIAGQISQEFDAALGSGRITMDDLFDTNYTAIPETNPKQVLTRFTKHTDRLLPPIQEPAVEQDPRIVFCAAVDRNGYLPTHNVRFSKRQGTDPVWNAAHCRNRRIFDDRVGLKAGRSEAPFLLQVYRRDMGGGKHVLMKDLSAPITVRGRHWGGLRIGYTF</sequence>
<dbReference type="InterPro" id="IPR051310">
    <property type="entry name" value="MCP_chemotaxis"/>
</dbReference>
<evidence type="ECO:0000256" key="2">
    <source>
        <dbReference type="ARBA" id="ARBA00029447"/>
    </source>
</evidence>
<proteinExistence type="inferred from homology"/>
<evidence type="ECO:0000256" key="3">
    <source>
        <dbReference type="PROSITE-ProRule" id="PRU00284"/>
    </source>
</evidence>
<comment type="similarity">
    <text evidence="2">Belongs to the methyl-accepting chemotaxis (MCP) protein family.</text>
</comment>
<dbReference type="Pfam" id="PF00015">
    <property type="entry name" value="MCPsignal"/>
    <property type="match status" value="1"/>
</dbReference>
<organism evidence="5 6">
    <name type="scientific">Mesobacterium hydrothermale</name>
    <dbReference type="NCBI Taxonomy" id="3111907"/>
    <lineage>
        <taxon>Bacteria</taxon>
        <taxon>Pseudomonadati</taxon>
        <taxon>Pseudomonadota</taxon>
        <taxon>Alphaproteobacteria</taxon>
        <taxon>Rhodobacterales</taxon>
        <taxon>Roseobacteraceae</taxon>
        <taxon>Mesobacterium</taxon>
    </lineage>
</organism>
<dbReference type="PRINTS" id="PR00260">
    <property type="entry name" value="CHEMTRNSDUCR"/>
</dbReference>
<name>A0ABU6HEC0_9RHOB</name>
<protein>
    <submittedName>
        <fullName evidence="5">Methyl-accepting chemotaxis protein</fullName>
    </submittedName>
</protein>
<dbReference type="EMBL" id="JAYLLH010000003">
    <property type="protein sequence ID" value="MEC3860215.1"/>
    <property type="molecule type" value="Genomic_DNA"/>
</dbReference>
<reference evidence="5 6" key="1">
    <citation type="submission" date="2024-01" db="EMBL/GenBank/DDBJ databases">
        <title>Mesobacterium rodlantinim sp. nov., isolated from shallow sea hydrothermal systems off Kueishantao Island.</title>
        <authorList>
            <person name="Su Z."/>
            <person name="Tang K."/>
        </authorList>
    </citation>
    <scope>NUCLEOTIDE SEQUENCE [LARGE SCALE GENOMIC DNA]</scope>
    <source>
        <strain evidence="5 6">TK19101</strain>
    </source>
</reference>
<dbReference type="PANTHER" id="PTHR43531">
    <property type="entry name" value="PROTEIN ICFG"/>
    <property type="match status" value="1"/>
</dbReference>
<gene>
    <name evidence="5" type="ORF">VK792_02880</name>
</gene>
<dbReference type="InterPro" id="IPR004089">
    <property type="entry name" value="MCPsignal_dom"/>
</dbReference>
<dbReference type="SUPFAM" id="SSF58104">
    <property type="entry name" value="Methyl-accepting chemotaxis protein (MCP) signaling domain"/>
    <property type="match status" value="1"/>
</dbReference>
<dbReference type="SMART" id="SM00283">
    <property type="entry name" value="MA"/>
    <property type="match status" value="1"/>
</dbReference>
<dbReference type="InterPro" id="IPR004090">
    <property type="entry name" value="Chemotax_Me-accpt_rcpt"/>
</dbReference>
<evidence type="ECO:0000259" key="4">
    <source>
        <dbReference type="PROSITE" id="PS50111"/>
    </source>
</evidence>
<accession>A0ABU6HEC0</accession>
<evidence type="ECO:0000256" key="1">
    <source>
        <dbReference type="ARBA" id="ARBA00022500"/>
    </source>
</evidence>
<dbReference type="RefSeq" id="WP_326295843.1">
    <property type="nucleotide sequence ID" value="NZ_JAYLLH010000003.1"/>
</dbReference>